<dbReference type="AlphaFoldDB" id="A0A1X0RRS4"/>
<organism evidence="1 2">
    <name type="scientific">Rhizopus microsporus</name>
    <dbReference type="NCBI Taxonomy" id="58291"/>
    <lineage>
        <taxon>Eukaryota</taxon>
        <taxon>Fungi</taxon>
        <taxon>Fungi incertae sedis</taxon>
        <taxon>Mucoromycota</taxon>
        <taxon>Mucoromycotina</taxon>
        <taxon>Mucoromycetes</taxon>
        <taxon>Mucorales</taxon>
        <taxon>Mucorineae</taxon>
        <taxon>Rhizopodaceae</taxon>
        <taxon>Rhizopus</taxon>
    </lineage>
</organism>
<name>A0A1X0RRS4_RHIZD</name>
<accession>A0A1X0RRS4</accession>
<evidence type="ECO:0000313" key="2">
    <source>
        <dbReference type="Proteomes" id="UP000242381"/>
    </source>
</evidence>
<proteinExistence type="predicted"/>
<dbReference type="Proteomes" id="UP000242381">
    <property type="component" value="Unassembled WGS sequence"/>
</dbReference>
<dbReference type="EMBL" id="KV921456">
    <property type="protein sequence ID" value="ORE14727.1"/>
    <property type="molecule type" value="Genomic_DNA"/>
</dbReference>
<reference evidence="1 2" key="1">
    <citation type="journal article" date="2016" name="Proc. Natl. Acad. Sci. U.S.A.">
        <title>Lipid metabolic changes in an early divergent fungus govern the establishment of a mutualistic symbiosis with endobacteria.</title>
        <authorList>
            <person name="Lastovetsky O.A."/>
            <person name="Gaspar M.L."/>
            <person name="Mondo S.J."/>
            <person name="LaButti K.M."/>
            <person name="Sandor L."/>
            <person name="Grigoriev I.V."/>
            <person name="Henry S.A."/>
            <person name="Pawlowska T.E."/>
        </authorList>
    </citation>
    <scope>NUCLEOTIDE SEQUENCE [LARGE SCALE GENOMIC DNA]</scope>
    <source>
        <strain evidence="1 2">ATCC 11559</strain>
    </source>
</reference>
<evidence type="ECO:0000313" key="1">
    <source>
        <dbReference type="EMBL" id="ORE14727.1"/>
    </source>
</evidence>
<gene>
    <name evidence="1" type="ORF">BCV71DRAFT_275094</name>
</gene>
<dbReference type="VEuPathDB" id="FungiDB:BCV72DRAFT_276439"/>
<sequence>MICLASTIYKPISLSQSQPSIDKPSVKVGLFVILEEETKKDVQHHIIVDKTKRFAFPNMQLPIEKLTEEQENFSMSMQGQKLSVVTSLASNMAHKDTTMNMKSTSGTATDIQFISSFIKACKELLELSSYEKFLTMSSKLYPNILDIPAFVLSSSPCQLILFTAVVNGSRIGFSINQTLTEPIKYVPFNIYQSVACYRVDKFYSNVDSMNNPHPHPYNYI</sequence>
<protein>
    <submittedName>
        <fullName evidence="1">Uncharacterized protein</fullName>
    </submittedName>
</protein>